<name>A0ABW9F7G7_9FIRM</name>
<dbReference type="RefSeq" id="WP_408126825.1">
    <property type="nucleotide sequence ID" value="NZ_JBFNFH010000017.1"/>
</dbReference>
<gene>
    <name evidence="1" type="ORF">ABGF40_06835</name>
</gene>
<dbReference type="EMBL" id="JBFNFH010000017">
    <property type="protein sequence ID" value="MFM1525391.1"/>
    <property type="molecule type" value="Genomic_DNA"/>
</dbReference>
<comment type="caution">
    <text evidence="1">The sequence shown here is derived from an EMBL/GenBank/DDBJ whole genome shotgun (WGS) entry which is preliminary data.</text>
</comment>
<keyword evidence="2" id="KW-1185">Reference proteome</keyword>
<proteinExistence type="predicted"/>
<evidence type="ECO:0000313" key="2">
    <source>
        <dbReference type="Proteomes" id="UP001629536"/>
    </source>
</evidence>
<reference evidence="1 2" key="1">
    <citation type="journal article" date="2024" name="Front. Microbiol.">
        <title>Pangenomic and biochemical analyses of Helcococcus ovis reveal widespread tetracycline resistance and a novel bacterial species, Helcococcus bovis.</title>
        <authorList>
            <person name="Cunha F."/>
            <person name="Zhai Y."/>
            <person name="Casaro S."/>
            <person name="Jones K.L."/>
            <person name="Hernandez M."/>
            <person name="Bisinotto R.S."/>
            <person name="Kariyawasam S."/>
            <person name="Brown M.B."/>
            <person name="Phillips A."/>
            <person name="Jeong K.C."/>
            <person name="Galvao K.N."/>
        </authorList>
    </citation>
    <scope>NUCLEOTIDE SEQUENCE [LARGE SCALE GENOMIC DNA]</scope>
    <source>
        <strain evidence="1 2">KG197</strain>
    </source>
</reference>
<organism evidence="1 2">
    <name type="scientific">Helcococcus bovis</name>
    <dbReference type="NCBI Taxonomy" id="3153252"/>
    <lineage>
        <taxon>Bacteria</taxon>
        <taxon>Bacillati</taxon>
        <taxon>Bacillota</taxon>
        <taxon>Tissierellia</taxon>
        <taxon>Tissierellales</taxon>
        <taxon>Peptoniphilaceae</taxon>
        <taxon>Helcococcus</taxon>
    </lineage>
</organism>
<protein>
    <recommendedName>
        <fullName evidence="3">Transposase</fullName>
    </recommendedName>
</protein>
<sequence length="76" mass="9048">MKYSLILNNINFEIKNLEDLSTLKTIMDANNLKVNYSQLANELNVDRRTIKKYYEGYEKKKTRNKSSKIDNFKNII</sequence>
<evidence type="ECO:0000313" key="1">
    <source>
        <dbReference type="EMBL" id="MFM1525391.1"/>
    </source>
</evidence>
<evidence type="ECO:0008006" key="3">
    <source>
        <dbReference type="Google" id="ProtNLM"/>
    </source>
</evidence>
<dbReference type="Proteomes" id="UP001629536">
    <property type="component" value="Unassembled WGS sequence"/>
</dbReference>
<accession>A0ABW9F7G7</accession>